<evidence type="ECO:0000256" key="1">
    <source>
        <dbReference type="SAM" id="SignalP"/>
    </source>
</evidence>
<reference evidence="3 4" key="1">
    <citation type="submission" date="2024-06" db="EMBL/GenBank/DDBJ databases">
        <authorList>
            <person name="Kaempfer P."/>
            <person name="Viver T."/>
        </authorList>
    </citation>
    <scope>NUCLEOTIDE SEQUENCE [LARGE SCALE GENOMIC DNA]</scope>
    <source>
        <strain evidence="3 4">ST-119</strain>
    </source>
</reference>
<gene>
    <name evidence="3" type="ORF">ABS766_13195</name>
</gene>
<dbReference type="PROSITE" id="PS51257">
    <property type="entry name" value="PROKAR_LIPOPROTEIN"/>
    <property type="match status" value="1"/>
</dbReference>
<evidence type="ECO:0000313" key="3">
    <source>
        <dbReference type="EMBL" id="MFL9845377.1"/>
    </source>
</evidence>
<feature type="domain" description="DUF4397" evidence="2">
    <location>
        <begin position="44"/>
        <end position="153"/>
    </location>
</feature>
<comment type="caution">
    <text evidence="3">The sequence shown here is derived from an EMBL/GenBank/DDBJ whole genome shotgun (WGS) entry which is preliminary data.</text>
</comment>
<evidence type="ECO:0000259" key="2">
    <source>
        <dbReference type="Pfam" id="PF14344"/>
    </source>
</evidence>
<organism evidence="3 4">
    <name type="scientific">Flavobacterium rhizosphaerae</name>
    <dbReference type="NCBI Taxonomy" id="3163298"/>
    <lineage>
        <taxon>Bacteria</taxon>
        <taxon>Pseudomonadati</taxon>
        <taxon>Bacteroidota</taxon>
        <taxon>Flavobacteriia</taxon>
        <taxon>Flavobacteriales</taxon>
        <taxon>Flavobacteriaceae</taxon>
        <taxon>Flavobacterium</taxon>
    </lineage>
</organism>
<sequence length="235" mass="25678">MTLRFLTRLALGLTVLFTATSCITDDDLDYTGPDPYENVAFGAIVNASPSSGDIFFFADENQVYNGALRYGQSAGYYNFFTGDRNLSIINAVGDTLATNDITLEAGDYFSAFAVNTFDNIELVTYRDSLQYPANGKAMVRFINLSPDAPALNIATQDNTVNFATGLTFKAATSFMPVMAGTYTVTFSDSTTDEEIYTESAVEILEGRNYTIYTKGFVTPPANSNDTFSTDKLRNL</sequence>
<proteinExistence type="predicted"/>
<accession>A0ABW8Z144</accession>
<protein>
    <submittedName>
        <fullName evidence="3">DUF4397 domain-containing protein</fullName>
    </submittedName>
</protein>
<name>A0ABW8Z144_9FLAO</name>
<dbReference type="Proteomes" id="UP001629156">
    <property type="component" value="Unassembled WGS sequence"/>
</dbReference>
<dbReference type="Pfam" id="PF14344">
    <property type="entry name" value="DUF4397"/>
    <property type="match status" value="1"/>
</dbReference>
<keyword evidence="1" id="KW-0732">Signal</keyword>
<evidence type="ECO:0000313" key="4">
    <source>
        <dbReference type="Proteomes" id="UP001629156"/>
    </source>
</evidence>
<dbReference type="InterPro" id="IPR025510">
    <property type="entry name" value="DUF4397"/>
</dbReference>
<dbReference type="EMBL" id="JBELPZ010000015">
    <property type="protein sequence ID" value="MFL9845377.1"/>
    <property type="molecule type" value="Genomic_DNA"/>
</dbReference>
<feature type="chain" id="PRO_5045341706" evidence="1">
    <location>
        <begin position="25"/>
        <end position="235"/>
    </location>
</feature>
<keyword evidence="4" id="KW-1185">Reference proteome</keyword>
<feature type="signal peptide" evidence="1">
    <location>
        <begin position="1"/>
        <end position="24"/>
    </location>
</feature>
<dbReference type="RefSeq" id="WP_408085657.1">
    <property type="nucleotide sequence ID" value="NZ_JBELPZ010000015.1"/>
</dbReference>